<evidence type="ECO:0000313" key="6">
    <source>
        <dbReference type="EMBL" id="PKW30328.1"/>
    </source>
</evidence>
<proteinExistence type="inferred from homology"/>
<dbReference type="Proteomes" id="UP000233767">
    <property type="component" value="Unassembled WGS sequence"/>
</dbReference>
<comment type="caution">
    <text evidence="7">The sequence shown here is derived from an EMBL/GenBank/DDBJ whole genome shotgun (WGS) entry which is preliminary data.</text>
</comment>
<gene>
    <name evidence="6" type="ORF">B0G92_1986</name>
    <name evidence="7" type="ORF">CLV50_2557</name>
</gene>
<evidence type="ECO:0000313" key="7">
    <source>
        <dbReference type="EMBL" id="RLJ24666.1"/>
    </source>
</evidence>
<dbReference type="Pfam" id="PF13561">
    <property type="entry name" value="adh_short_C2"/>
    <property type="match status" value="1"/>
</dbReference>
<keyword evidence="4" id="KW-0520">NAD</keyword>
<dbReference type="EMBL" id="PJND01000007">
    <property type="protein sequence ID" value="PKW30328.1"/>
    <property type="molecule type" value="Genomic_DNA"/>
</dbReference>
<dbReference type="CDD" id="cd05233">
    <property type="entry name" value="SDR_c"/>
    <property type="match status" value="1"/>
</dbReference>
<sequence length="246" mass="26053">MNTIKGKIALVTGGNSGIGYATAKELAAKGATVIITGRRKDAVEKAAAELDVSGRVADQGKLQDTEALVNDVSKQFGKIDILFINAGIGAFTSIEQTTEEQYDSVMNVNLKGAYFMLSKFIPYLNDGASVVFLSSNSASMSIPNSSIYASSKLALNSIMKIAALELAPRKIRVNSVSPGPTKTEIMNKFGLDQTVIDQLHDGMIGQIPLAKMGTAEDVAKLVVYLSDEAATFITGSEFVIDGGMML</sequence>
<dbReference type="PROSITE" id="PS00061">
    <property type="entry name" value="ADH_SHORT"/>
    <property type="match status" value="1"/>
</dbReference>
<dbReference type="GO" id="GO:0016491">
    <property type="term" value="F:oxidoreductase activity"/>
    <property type="evidence" value="ECO:0007669"/>
    <property type="project" value="UniProtKB-KW"/>
</dbReference>
<dbReference type="InterPro" id="IPR057326">
    <property type="entry name" value="KR_dom"/>
</dbReference>
<accession>A0A497UAA4</accession>
<dbReference type="AlphaFoldDB" id="A0A497UAA4"/>
<reference evidence="6 8" key="1">
    <citation type="submission" date="2017-12" db="EMBL/GenBank/DDBJ databases">
        <title>Genomic Encyclopedia of Type Strains, Phase III (KMG-III): the genomes of soil and plant-associated and newly described type strains.</title>
        <authorList>
            <person name="Whitman W."/>
        </authorList>
    </citation>
    <scope>NUCLEOTIDE SEQUENCE [LARGE SCALE GENOMIC DNA]</scope>
    <source>
        <strain evidence="6 8">IP-10</strain>
    </source>
</reference>
<comment type="similarity">
    <text evidence="1">Belongs to the short-chain dehydrogenases/reductases (SDR) family.</text>
</comment>
<evidence type="ECO:0000259" key="5">
    <source>
        <dbReference type="SMART" id="SM00822"/>
    </source>
</evidence>
<dbReference type="PANTHER" id="PTHR43943">
    <property type="entry name" value="DEHYDROGENASE/REDUCTASE (SDR FAMILY) MEMBER 4"/>
    <property type="match status" value="1"/>
</dbReference>
<evidence type="ECO:0000256" key="4">
    <source>
        <dbReference type="ARBA" id="ARBA00023027"/>
    </source>
</evidence>
<feature type="domain" description="Ketoreductase" evidence="5">
    <location>
        <begin position="7"/>
        <end position="182"/>
    </location>
</feature>
<dbReference type="Gene3D" id="3.40.50.720">
    <property type="entry name" value="NAD(P)-binding Rossmann-like Domain"/>
    <property type="match status" value="1"/>
</dbReference>
<dbReference type="SMART" id="SM00822">
    <property type="entry name" value="PKS_KR"/>
    <property type="match status" value="1"/>
</dbReference>
<dbReference type="PANTHER" id="PTHR43943:SF17">
    <property type="entry name" value="3-PHENYLPROPIONATE-DIHYDRODIOL_CINNAMIC ACID-DIHYDRODIOL DEHYDROGENASE"/>
    <property type="match status" value="1"/>
</dbReference>
<dbReference type="RefSeq" id="WP_101471966.1">
    <property type="nucleotide sequence ID" value="NZ_PJND01000007.1"/>
</dbReference>
<name>A0A497UAA4_9FLAO</name>
<protein>
    <submittedName>
        <fullName evidence="7">NAD(P)-dependent dehydrogenase (Short-subunit alcohol dehydrogenase family)</fullName>
    </submittedName>
</protein>
<evidence type="ECO:0000256" key="2">
    <source>
        <dbReference type="ARBA" id="ARBA00022797"/>
    </source>
</evidence>
<organism evidence="7 9">
    <name type="scientific">Flavobacterium lindanitolerans</name>
    <dbReference type="NCBI Taxonomy" id="428988"/>
    <lineage>
        <taxon>Bacteria</taxon>
        <taxon>Pseudomonadati</taxon>
        <taxon>Bacteroidota</taxon>
        <taxon>Flavobacteriia</taxon>
        <taxon>Flavobacteriales</taxon>
        <taxon>Flavobacteriaceae</taxon>
        <taxon>Flavobacterium</taxon>
    </lineage>
</organism>
<evidence type="ECO:0000313" key="9">
    <source>
        <dbReference type="Proteomes" id="UP000275027"/>
    </source>
</evidence>
<dbReference type="InterPro" id="IPR020904">
    <property type="entry name" value="Sc_DH/Rdtase_CS"/>
</dbReference>
<evidence type="ECO:0000256" key="3">
    <source>
        <dbReference type="ARBA" id="ARBA00023002"/>
    </source>
</evidence>
<dbReference type="InterPro" id="IPR036291">
    <property type="entry name" value="NAD(P)-bd_dom_sf"/>
</dbReference>
<reference evidence="7 9" key="2">
    <citation type="submission" date="2018-10" db="EMBL/GenBank/DDBJ databases">
        <title>Genomic Encyclopedia of Archaeal and Bacterial Type Strains, Phase II (KMG-II): from individual species to whole genera.</title>
        <authorList>
            <person name="Goeker M."/>
        </authorList>
    </citation>
    <scope>NUCLEOTIDE SEQUENCE [LARGE SCALE GENOMIC DNA]</scope>
    <source>
        <strain evidence="7 9">DSM 21886</strain>
    </source>
</reference>
<dbReference type="Proteomes" id="UP000275027">
    <property type="component" value="Unassembled WGS sequence"/>
</dbReference>
<dbReference type="PRINTS" id="PR00081">
    <property type="entry name" value="GDHRDH"/>
</dbReference>
<dbReference type="InterPro" id="IPR002347">
    <property type="entry name" value="SDR_fam"/>
</dbReference>
<evidence type="ECO:0000313" key="8">
    <source>
        <dbReference type="Proteomes" id="UP000233767"/>
    </source>
</evidence>
<keyword evidence="2" id="KW-0058">Aromatic hydrocarbons catabolism</keyword>
<dbReference type="EMBL" id="RCCB01000012">
    <property type="protein sequence ID" value="RLJ24666.1"/>
    <property type="molecule type" value="Genomic_DNA"/>
</dbReference>
<dbReference type="FunFam" id="3.40.50.720:FF:000084">
    <property type="entry name" value="Short-chain dehydrogenase reductase"/>
    <property type="match status" value="1"/>
</dbReference>
<evidence type="ECO:0000256" key="1">
    <source>
        <dbReference type="ARBA" id="ARBA00006484"/>
    </source>
</evidence>
<keyword evidence="3" id="KW-0560">Oxidoreductase</keyword>
<keyword evidence="8" id="KW-1185">Reference proteome</keyword>
<dbReference type="SUPFAM" id="SSF51735">
    <property type="entry name" value="NAD(P)-binding Rossmann-fold domains"/>
    <property type="match status" value="1"/>
</dbReference>